<keyword evidence="6 7" id="KW-0067">ATP-binding</keyword>
<comment type="caution">
    <text evidence="10">The sequence shown here is derived from an EMBL/GenBank/DDBJ whole genome shotgun (WGS) entry which is preliminary data.</text>
</comment>
<dbReference type="PANTHER" id="PTHR43289:SF6">
    <property type="entry name" value="SERINE_THREONINE-PROTEIN KINASE NEKL-3"/>
    <property type="match status" value="1"/>
</dbReference>
<evidence type="ECO:0000256" key="4">
    <source>
        <dbReference type="ARBA" id="ARBA00022741"/>
    </source>
</evidence>
<dbReference type="SMART" id="SM00220">
    <property type="entry name" value="S_TKc"/>
    <property type="match status" value="1"/>
</dbReference>
<evidence type="ECO:0000313" key="11">
    <source>
        <dbReference type="Proteomes" id="UP000562045"/>
    </source>
</evidence>
<proteinExistence type="predicted"/>
<protein>
    <recommendedName>
        <fullName evidence="1">non-specific serine/threonine protein kinase</fullName>
        <ecNumber evidence="1">2.7.11.1</ecNumber>
    </recommendedName>
</protein>
<feature type="region of interest" description="Disordered" evidence="8">
    <location>
        <begin position="333"/>
        <end position="362"/>
    </location>
</feature>
<dbReference type="EMBL" id="JACBZM010000001">
    <property type="protein sequence ID" value="NYI43157.1"/>
    <property type="molecule type" value="Genomic_DNA"/>
</dbReference>
<evidence type="ECO:0000256" key="8">
    <source>
        <dbReference type="SAM" id="MobiDB-lite"/>
    </source>
</evidence>
<gene>
    <name evidence="10" type="ORF">BJ993_000237</name>
</gene>
<dbReference type="RefSeq" id="WP_179647440.1">
    <property type="nucleotide sequence ID" value="NZ_JACBZM010000001.1"/>
</dbReference>
<feature type="binding site" evidence="7">
    <location>
        <position position="39"/>
    </location>
    <ligand>
        <name>ATP</name>
        <dbReference type="ChEBI" id="CHEBI:30616"/>
    </ligand>
</feature>
<dbReference type="Gene3D" id="3.30.200.20">
    <property type="entry name" value="Phosphorylase Kinase, domain 1"/>
    <property type="match status" value="1"/>
</dbReference>
<dbReference type="PROSITE" id="PS00107">
    <property type="entry name" value="PROTEIN_KINASE_ATP"/>
    <property type="match status" value="1"/>
</dbReference>
<evidence type="ECO:0000256" key="3">
    <source>
        <dbReference type="ARBA" id="ARBA00022679"/>
    </source>
</evidence>
<sequence length="458" mass="48392">MTTRRVAGRYELRRAVGRGANGTVWLAHDEVLGRAVALKRTAPGAGFEHQAVRVEREARLAAQVAHPNVVSVYDLVDDGSDTWLVMEYVDGPPLSTVVREAGPLRPDDAARLLAPVADALVHAHGLGIVHRDIKPSNILAPGGGGAKLTDFGIARSTADATLTQTGMITGSPAYLAPEVATGGQATPASDVWAFGATLVHLLTARPPYHRDDLDNGPLSVVFRIVNEEPPTVLGAGWLGPLIAATMERDPGARPTMAQLRDRLERTADLSVQTMALPAVPPPPAPPVLAPLPPPPHRPHRPHRRPSGRMAAVVATGSAAVVALVTILALQGAGDEDPVSADPRPGATTTDAPTETGPPAPTAAEMEDFARTYIRTADADPDAGFAMLTPTYQGDSPRYADFWGPMHNPRVLTISADPAAMTVTYTYRYAFPRKGNLTETVTLRLEQADDGRLLIAGTA</sequence>
<evidence type="ECO:0000256" key="5">
    <source>
        <dbReference type="ARBA" id="ARBA00022777"/>
    </source>
</evidence>
<dbReference type="SUPFAM" id="SSF56112">
    <property type="entry name" value="Protein kinase-like (PK-like)"/>
    <property type="match status" value="1"/>
</dbReference>
<dbReference type="Gene3D" id="1.10.510.10">
    <property type="entry name" value="Transferase(Phosphotransferase) domain 1"/>
    <property type="match status" value="1"/>
</dbReference>
<keyword evidence="4 7" id="KW-0547">Nucleotide-binding</keyword>
<evidence type="ECO:0000256" key="2">
    <source>
        <dbReference type="ARBA" id="ARBA00022527"/>
    </source>
</evidence>
<evidence type="ECO:0000256" key="1">
    <source>
        <dbReference type="ARBA" id="ARBA00012513"/>
    </source>
</evidence>
<dbReference type="GO" id="GO:0004674">
    <property type="term" value="F:protein serine/threonine kinase activity"/>
    <property type="evidence" value="ECO:0007669"/>
    <property type="project" value="UniProtKB-KW"/>
</dbReference>
<dbReference type="EC" id="2.7.11.1" evidence="1"/>
<dbReference type="PROSITE" id="PS50011">
    <property type="entry name" value="PROTEIN_KINASE_DOM"/>
    <property type="match status" value="1"/>
</dbReference>
<dbReference type="InterPro" id="IPR000719">
    <property type="entry name" value="Prot_kinase_dom"/>
</dbReference>
<feature type="compositionally biased region" description="Low complexity" evidence="8">
    <location>
        <begin position="344"/>
        <end position="354"/>
    </location>
</feature>
<evidence type="ECO:0000256" key="6">
    <source>
        <dbReference type="ARBA" id="ARBA00022840"/>
    </source>
</evidence>
<dbReference type="AlphaFoldDB" id="A0A7Z0CLS0"/>
<dbReference type="GO" id="GO:0005524">
    <property type="term" value="F:ATP binding"/>
    <property type="evidence" value="ECO:0007669"/>
    <property type="project" value="UniProtKB-UniRule"/>
</dbReference>
<feature type="domain" description="Protein kinase" evidence="9">
    <location>
        <begin position="10"/>
        <end position="269"/>
    </location>
</feature>
<dbReference type="CDD" id="cd14014">
    <property type="entry name" value="STKc_PknB_like"/>
    <property type="match status" value="1"/>
</dbReference>
<dbReference type="Proteomes" id="UP000562045">
    <property type="component" value="Unassembled WGS sequence"/>
</dbReference>
<keyword evidence="5" id="KW-0418">Kinase</keyword>
<dbReference type="PANTHER" id="PTHR43289">
    <property type="entry name" value="MITOGEN-ACTIVATED PROTEIN KINASE KINASE KINASE 20-RELATED"/>
    <property type="match status" value="1"/>
</dbReference>
<evidence type="ECO:0000256" key="7">
    <source>
        <dbReference type="PROSITE-ProRule" id="PRU10141"/>
    </source>
</evidence>
<accession>A0A7Z0CLS0</accession>
<dbReference type="Pfam" id="PF00069">
    <property type="entry name" value="Pkinase"/>
    <property type="match status" value="1"/>
</dbReference>
<dbReference type="InterPro" id="IPR011009">
    <property type="entry name" value="Kinase-like_dom_sf"/>
</dbReference>
<keyword evidence="2" id="KW-0723">Serine/threonine-protein kinase</keyword>
<organism evidence="10 11">
    <name type="scientific">Nocardioides aromaticivorans</name>
    <dbReference type="NCBI Taxonomy" id="200618"/>
    <lineage>
        <taxon>Bacteria</taxon>
        <taxon>Bacillati</taxon>
        <taxon>Actinomycetota</taxon>
        <taxon>Actinomycetes</taxon>
        <taxon>Propionibacteriales</taxon>
        <taxon>Nocardioidaceae</taxon>
        <taxon>Nocardioides</taxon>
    </lineage>
</organism>
<name>A0A7Z0CLS0_9ACTN</name>
<evidence type="ECO:0000313" key="10">
    <source>
        <dbReference type="EMBL" id="NYI43157.1"/>
    </source>
</evidence>
<evidence type="ECO:0000259" key="9">
    <source>
        <dbReference type="PROSITE" id="PS50011"/>
    </source>
</evidence>
<keyword evidence="3" id="KW-0808">Transferase</keyword>
<reference evidence="10 11" key="1">
    <citation type="submission" date="2020-07" db="EMBL/GenBank/DDBJ databases">
        <title>Sequencing the genomes of 1000 actinobacteria strains.</title>
        <authorList>
            <person name="Klenk H.-P."/>
        </authorList>
    </citation>
    <scope>NUCLEOTIDE SEQUENCE [LARGE SCALE GENOMIC DNA]</scope>
    <source>
        <strain evidence="10 11">DSM 15131</strain>
    </source>
</reference>
<dbReference type="InterPro" id="IPR017441">
    <property type="entry name" value="Protein_kinase_ATP_BS"/>
</dbReference>